<evidence type="ECO:0000313" key="2">
    <source>
        <dbReference type="EMBL" id="KAK7014480.1"/>
    </source>
</evidence>
<keyword evidence="3" id="KW-1185">Reference proteome</keyword>
<accession>A0AAW0AML9</accession>
<feature type="compositionally biased region" description="Basic and acidic residues" evidence="1">
    <location>
        <begin position="46"/>
        <end position="61"/>
    </location>
</feature>
<comment type="caution">
    <text evidence="2">The sequence shown here is derived from an EMBL/GenBank/DDBJ whole genome shotgun (WGS) entry which is preliminary data.</text>
</comment>
<feature type="region of interest" description="Disordered" evidence="1">
    <location>
        <begin position="15"/>
        <end position="61"/>
    </location>
</feature>
<evidence type="ECO:0000256" key="1">
    <source>
        <dbReference type="SAM" id="MobiDB-lite"/>
    </source>
</evidence>
<reference evidence="2 3" key="1">
    <citation type="submission" date="2024-01" db="EMBL/GenBank/DDBJ databases">
        <title>A draft genome for a cacao thread blight-causing isolate of Paramarasmius palmivorus.</title>
        <authorList>
            <person name="Baruah I.K."/>
            <person name="Bukari Y."/>
            <person name="Amoako-Attah I."/>
            <person name="Meinhardt L.W."/>
            <person name="Bailey B.A."/>
            <person name="Cohen S.P."/>
        </authorList>
    </citation>
    <scope>NUCLEOTIDE SEQUENCE [LARGE SCALE GENOMIC DNA]</scope>
    <source>
        <strain evidence="2 3">GH-12</strain>
    </source>
</reference>
<gene>
    <name evidence="2" type="ORF">VNI00_019323</name>
</gene>
<dbReference type="Proteomes" id="UP001383192">
    <property type="component" value="Unassembled WGS sequence"/>
</dbReference>
<sequence>MTYATIQTVREELAREYEADSDVPGKSRCRGNWLQGLGNHSSSSLRVERNRATATPRRRDE</sequence>
<organism evidence="2 3">
    <name type="scientific">Paramarasmius palmivorus</name>
    <dbReference type="NCBI Taxonomy" id="297713"/>
    <lineage>
        <taxon>Eukaryota</taxon>
        <taxon>Fungi</taxon>
        <taxon>Dikarya</taxon>
        <taxon>Basidiomycota</taxon>
        <taxon>Agaricomycotina</taxon>
        <taxon>Agaricomycetes</taxon>
        <taxon>Agaricomycetidae</taxon>
        <taxon>Agaricales</taxon>
        <taxon>Marasmiineae</taxon>
        <taxon>Marasmiaceae</taxon>
        <taxon>Paramarasmius</taxon>
    </lineage>
</organism>
<name>A0AAW0AML9_9AGAR</name>
<evidence type="ECO:0000313" key="3">
    <source>
        <dbReference type="Proteomes" id="UP001383192"/>
    </source>
</evidence>
<dbReference type="EMBL" id="JAYKXP010000358">
    <property type="protein sequence ID" value="KAK7014480.1"/>
    <property type="molecule type" value="Genomic_DNA"/>
</dbReference>
<protein>
    <submittedName>
        <fullName evidence="2">Uncharacterized protein</fullName>
    </submittedName>
</protein>
<dbReference type="AlphaFoldDB" id="A0AAW0AML9"/>
<proteinExistence type="predicted"/>